<protein>
    <submittedName>
        <fullName evidence="3">Lytic murein transglycosylase B</fullName>
    </submittedName>
</protein>
<dbReference type="GO" id="GO:0008933">
    <property type="term" value="F:peptidoglycan lytic transglycosylase activity"/>
    <property type="evidence" value="ECO:0007669"/>
    <property type="project" value="TreeGrafter"/>
</dbReference>
<dbReference type="Gene3D" id="1.10.8.350">
    <property type="entry name" value="Bacterial muramidase"/>
    <property type="match status" value="1"/>
</dbReference>
<feature type="domain" description="Transglycosylase SLT" evidence="2">
    <location>
        <begin position="11"/>
        <end position="313"/>
    </location>
</feature>
<evidence type="ECO:0000256" key="1">
    <source>
        <dbReference type="PIRSR" id="PIRSR611757-1"/>
    </source>
</evidence>
<proteinExistence type="predicted"/>
<dbReference type="InterPro" id="IPR031304">
    <property type="entry name" value="SLT_2"/>
</dbReference>
<dbReference type="PANTHER" id="PTHR30163:SF9">
    <property type="entry name" value="MEMBRANE-BOUND LYTIC MUREIN TRANSGLYCOSYLASE B"/>
    <property type="match status" value="1"/>
</dbReference>
<evidence type="ECO:0000259" key="2">
    <source>
        <dbReference type="Pfam" id="PF13406"/>
    </source>
</evidence>
<sequence length="324" mass="37002">MTEKPDQSDSFRKSSADFIHELSEKHHFDKNELVCLFDQIEPNPTTIRLVTPASTQKPKNWQAYRQRMIEPTRISAGLRFWNQYETYLDWAEKKFGVPPHIIVGILGIESVYGNHTGNFRTIDTLATLAFDYPETANQSVRKAFFRGELENLLLLSRENGTNPMNFYGSYAGAIGYPQFMPGSIRRYALDFDGDGKIDLENSAIDAIGSIANFLLQHGWNEKQPIVFPVRKTPDCTMNETLLNQGLEARFTPAQLKKECIVPDTNIPDGILYGLIDLPNGFADTEYWIGSDNFFAITHYNRSYFYAMSVILLGEEILRKKDTDR</sequence>
<dbReference type="RefSeq" id="WP_269316093.1">
    <property type="nucleotide sequence ID" value="NZ_CP098251.1"/>
</dbReference>
<dbReference type="InterPro" id="IPR043426">
    <property type="entry name" value="MltB-like"/>
</dbReference>
<dbReference type="NCBIfam" id="TIGR02282">
    <property type="entry name" value="MltB"/>
    <property type="match status" value="1"/>
</dbReference>
<dbReference type="SUPFAM" id="SSF53955">
    <property type="entry name" value="Lysozyme-like"/>
    <property type="match status" value="1"/>
</dbReference>
<dbReference type="Pfam" id="PF13406">
    <property type="entry name" value="SLT_2"/>
    <property type="match status" value="1"/>
</dbReference>
<organism evidence="3">
    <name type="scientific">Oxalobacter aliiformigenes</name>
    <dbReference type="NCBI Taxonomy" id="2946593"/>
    <lineage>
        <taxon>Bacteria</taxon>
        <taxon>Pseudomonadati</taxon>
        <taxon>Pseudomonadota</taxon>
        <taxon>Betaproteobacteria</taxon>
        <taxon>Burkholderiales</taxon>
        <taxon>Oxalobacteraceae</taxon>
        <taxon>Oxalobacter</taxon>
    </lineage>
</organism>
<feature type="active site" evidence="1">
    <location>
        <position position="109"/>
    </location>
</feature>
<dbReference type="CDD" id="cd13399">
    <property type="entry name" value="Slt35-like"/>
    <property type="match status" value="1"/>
</dbReference>
<dbReference type="PANTHER" id="PTHR30163">
    <property type="entry name" value="MEMBRANE-BOUND LYTIC MUREIN TRANSGLYCOSYLASE B"/>
    <property type="match status" value="1"/>
</dbReference>
<dbReference type="Gene3D" id="1.10.530.10">
    <property type="match status" value="1"/>
</dbReference>
<name>A0A9E9LEH8_9BURK</name>
<dbReference type="EMBL" id="CP098251">
    <property type="protein sequence ID" value="WAV91540.1"/>
    <property type="molecule type" value="Genomic_DNA"/>
</dbReference>
<accession>A0A9E9LEH8</accession>
<dbReference type="InterPro" id="IPR023346">
    <property type="entry name" value="Lysozyme-like_dom_sf"/>
</dbReference>
<dbReference type="GO" id="GO:0009253">
    <property type="term" value="P:peptidoglycan catabolic process"/>
    <property type="evidence" value="ECO:0007669"/>
    <property type="project" value="TreeGrafter"/>
</dbReference>
<evidence type="ECO:0000313" key="3">
    <source>
        <dbReference type="EMBL" id="WAV91540.1"/>
    </source>
</evidence>
<reference evidence="3" key="1">
    <citation type="journal article" date="2022" name="Front. Microbiol.">
        <title>New perspectives on an old grouping: The genomic and phenotypic variability of Oxalobacter formigenes and the implications for calcium oxalate stone prevention.</title>
        <authorList>
            <person name="Chmiel J.A."/>
            <person name="Carr C."/>
            <person name="Stuivenberg G.A."/>
            <person name="Venema R."/>
            <person name="Chanyi R.M."/>
            <person name="Al K.F."/>
            <person name="Giguere D."/>
            <person name="Say H."/>
            <person name="Akouris P.P."/>
            <person name="Dominguez Romero S.A."/>
            <person name="Kwong A."/>
            <person name="Tai V."/>
            <person name="Koval S.F."/>
            <person name="Razvi H."/>
            <person name="Bjazevic J."/>
            <person name="Burton J.P."/>
        </authorList>
    </citation>
    <scope>NUCLEOTIDE SEQUENCE</scope>
    <source>
        <strain evidence="3">OxK</strain>
    </source>
</reference>
<dbReference type="Proteomes" id="UP001164819">
    <property type="component" value="Chromosome"/>
</dbReference>
<dbReference type="AlphaFoldDB" id="A0A9E9LEH8"/>
<gene>
    <name evidence="3" type="primary">mltB</name>
    <name evidence="3" type="ORF">NB646_01900</name>
</gene>
<dbReference type="InterPro" id="IPR011757">
    <property type="entry name" value="Lytic_transglycosylase_MltB"/>
</dbReference>